<evidence type="ECO:0000313" key="1">
    <source>
        <dbReference type="EMBL" id="MEE1974927.1"/>
    </source>
</evidence>
<gene>
    <name evidence="1" type="ORF">V1I91_02525</name>
</gene>
<reference evidence="1 2" key="1">
    <citation type="submission" date="2024-01" db="EMBL/GenBank/DDBJ databases">
        <title>Maribacter spp. originated from different algae showed divergent polysaccharides utilization ability.</title>
        <authorList>
            <person name="Wang H."/>
            <person name="Wu Y."/>
        </authorList>
    </citation>
    <scope>NUCLEOTIDE SEQUENCE [LARGE SCALE GENOMIC DNA]</scope>
    <source>
        <strain evidence="1 2">PR1</strain>
    </source>
</reference>
<proteinExistence type="predicted"/>
<name>A0ABU7IPP7_9FLAO</name>
<dbReference type="Proteomes" id="UP001356308">
    <property type="component" value="Unassembled WGS sequence"/>
</dbReference>
<evidence type="ECO:0000313" key="2">
    <source>
        <dbReference type="Proteomes" id="UP001356308"/>
    </source>
</evidence>
<sequence>MLNNKTINLPYPKISDDYLDEHYKLLRKVEQIPFIATMNWWIIDFFVSKHNTELYPEASKQGTLKSKCYRLTDSEISFINNGSLDNVLQNQIDDLVIHFYKYHLKFKYEKPSSIASTYAEILKYLRSVEPHEQVERRNYILEGKGVRKSSLRDLLLRNINELNIELEYRISELGFNLKDLLKEWDDEEYDDEEEQMYSGLYLPITGYHLVNPDRFENKLRSIYKLLVPKFLNSRTTSHENLEQLFGLNKKFLIKPMIWIADKNELNYFFRKLKSEGKITDKHVHQIAQRVFVNPNLETITNISNSKKNPSTSQQIDDIIKLF</sequence>
<dbReference type="EMBL" id="JAZDDG010000001">
    <property type="protein sequence ID" value="MEE1974927.1"/>
    <property type="molecule type" value="Genomic_DNA"/>
</dbReference>
<organism evidence="1 2">
    <name type="scientific">Maribacter cobaltidurans</name>
    <dbReference type="NCBI Taxonomy" id="1178778"/>
    <lineage>
        <taxon>Bacteria</taxon>
        <taxon>Pseudomonadati</taxon>
        <taxon>Bacteroidota</taxon>
        <taxon>Flavobacteriia</taxon>
        <taxon>Flavobacteriales</taxon>
        <taxon>Flavobacteriaceae</taxon>
        <taxon>Maribacter</taxon>
    </lineage>
</organism>
<protein>
    <submittedName>
        <fullName evidence="1">Uncharacterized protein</fullName>
    </submittedName>
</protein>
<accession>A0ABU7IPP7</accession>
<keyword evidence="2" id="KW-1185">Reference proteome</keyword>
<dbReference type="RefSeq" id="WP_272649755.1">
    <property type="nucleotide sequence ID" value="NZ_JAZDDG010000001.1"/>
</dbReference>
<comment type="caution">
    <text evidence="1">The sequence shown here is derived from an EMBL/GenBank/DDBJ whole genome shotgun (WGS) entry which is preliminary data.</text>
</comment>